<dbReference type="PROSITE" id="PS50042">
    <property type="entry name" value="CNMP_BINDING_3"/>
    <property type="match status" value="1"/>
</dbReference>
<dbReference type="KEGG" id="pex:IZT61_04875"/>
<dbReference type="SUPFAM" id="SSF51206">
    <property type="entry name" value="cAMP-binding domain-like"/>
    <property type="match status" value="1"/>
</dbReference>
<feature type="domain" description="Cyclic nucleotide-binding" evidence="1">
    <location>
        <begin position="9"/>
        <end position="76"/>
    </location>
</feature>
<name>A0A7S9PZR0_9SPHI</name>
<dbReference type="EMBL" id="CP064939">
    <property type="protein sequence ID" value="QPH40613.1"/>
    <property type="molecule type" value="Genomic_DNA"/>
</dbReference>
<proteinExistence type="predicted"/>
<dbReference type="InterPro" id="IPR014710">
    <property type="entry name" value="RmlC-like_jellyroll"/>
</dbReference>
<dbReference type="Proteomes" id="UP000594759">
    <property type="component" value="Chromosome"/>
</dbReference>
<dbReference type="EMBL" id="CP064939">
    <property type="protein sequence ID" value="QPH40917.1"/>
    <property type="molecule type" value="Genomic_DNA"/>
</dbReference>
<reference evidence="2 4" key="1">
    <citation type="submission" date="2020-11" db="EMBL/GenBank/DDBJ databases">
        <title>Pedobacter endophytica, an endophytic bacteria isolated form Carex pumila.</title>
        <authorList>
            <person name="Peng Y."/>
            <person name="Jiang L."/>
            <person name="Lee J."/>
        </authorList>
    </citation>
    <scope>NUCLEOTIDE SEQUENCE [LARGE SCALE GENOMIC DNA]</scope>
    <source>
        <strain evidence="2 4">JBR3-12</strain>
    </source>
</reference>
<dbReference type="InterPro" id="IPR000595">
    <property type="entry name" value="cNMP-bd_dom"/>
</dbReference>
<dbReference type="AlphaFoldDB" id="A0A7S9PZR0"/>
<evidence type="ECO:0000313" key="2">
    <source>
        <dbReference type="EMBL" id="QPH40613.1"/>
    </source>
</evidence>
<evidence type="ECO:0000313" key="3">
    <source>
        <dbReference type="EMBL" id="QPH40917.1"/>
    </source>
</evidence>
<gene>
    <name evidence="2" type="ORF">IZT61_04875</name>
    <name evidence="3" type="ORF">IZT61_06535</name>
</gene>
<dbReference type="KEGG" id="pex:IZT61_06535"/>
<protein>
    <submittedName>
        <fullName evidence="2">Crp/Fnr family transcriptional regulator</fullName>
    </submittedName>
</protein>
<dbReference type="Pfam" id="PF00027">
    <property type="entry name" value="cNMP_binding"/>
    <property type="match status" value="1"/>
</dbReference>
<evidence type="ECO:0000313" key="4">
    <source>
        <dbReference type="Proteomes" id="UP000594759"/>
    </source>
</evidence>
<evidence type="ECO:0000259" key="1">
    <source>
        <dbReference type="PROSITE" id="PS50042"/>
    </source>
</evidence>
<dbReference type="Gene3D" id="2.60.120.10">
    <property type="entry name" value="Jelly Rolls"/>
    <property type="match status" value="1"/>
</dbReference>
<organism evidence="2 4">
    <name type="scientific">Pedobacter endophyticus</name>
    <dbReference type="NCBI Taxonomy" id="2789740"/>
    <lineage>
        <taxon>Bacteria</taxon>
        <taxon>Pseudomonadati</taxon>
        <taxon>Bacteroidota</taxon>
        <taxon>Sphingobacteriia</taxon>
        <taxon>Sphingobacteriales</taxon>
        <taxon>Sphingobacteriaceae</taxon>
        <taxon>Pedobacter</taxon>
    </lineage>
</organism>
<dbReference type="InterPro" id="IPR018490">
    <property type="entry name" value="cNMP-bd_dom_sf"/>
</dbReference>
<dbReference type="CDD" id="cd00038">
    <property type="entry name" value="CAP_ED"/>
    <property type="match status" value="1"/>
</dbReference>
<accession>A0A7S9PZR0</accession>
<dbReference type="RefSeq" id="WP_196100067.1">
    <property type="nucleotide sequence ID" value="NZ_CP064939.1"/>
</dbReference>
<keyword evidence="4" id="KW-1185">Reference proteome</keyword>
<sequence>MDFEQFYNQLHSLTQEAKMDLVDAIKIFTAKKGRSLLRKGAVCQNIYFVKNGLCKTFFFKEDKEFIMRFFIEGSIFTVLDSFLTQSPSKFAINVLEPTTYICLSYTQLHLLCKKHHCMETFYRELVSGASINMMKRITELLEDNASERYFNFVKEYPELLQRISLGDLSNYLGITQVSLSRIRAVK</sequence>